<name>A0ABR1J265_9AGAR</name>
<feature type="region of interest" description="Disordered" evidence="1">
    <location>
        <begin position="376"/>
        <end position="399"/>
    </location>
</feature>
<comment type="caution">
    <text evidence="2">The sequence shown here is derived from an EMBL/GenBank/DDBJ whole genome shotgun (WGS) entry which is preliminary data.</text>
</comment>
<accession>A0ABR1J265</accession>
<protein>
    <submittedName>
        <fullName evidence="2">Uncharacterized protein</fullName>
    </submittedName>
</protein>
<sequence>MPQRRARSGSKPSSRQKSKVNTRVMDIMTSENVVKDLDPVLKAANDKLKDIIDPNRKLVLQGPICVLTHRLKDNGEPVEHSYVVPRATNPKTIELLEWIWDMKKGTFNVHTSLNIQTLDVYLHCRFDAGDWFWVPADGPILDAMEAYYVKSGQQRANPEQFYNESTFSYRFVFFEKDGAPTVQQYQTTHKNSLWTNHNHPYTNLRLVKMHVPPHFIIFDTGKLQKVFGDQPIPAEYFSIQSSAEGNLNGVRKIYQAWMKACPVWDSSGKNPFCASSQTSRTQNSGSGAPSRAGSNTNVCSQTSQTSGQNALSKTQSHQNDADSLMPWDSASNLLTHTFSTSPDDEEVNEDEFMAEKWVDRIKEWACDVYCQRNSEGYGSDGSEKSVDSEETAVDTPIYSRSDSSIDAAMVFKSEDRKDPEPIYSKGDDSSDVIMALLENEDSKESEMCMMPAVIPLVSVVENEMHMTSYDIH</sequence>
<organism evidence="2 3">
    <name type="scientific">Marasmiellus scandens</name>
    <dbReference type="NCBI Taxonomy" id="2682957"/>
    <lineage>
        <taxon>Eukaryota</taxon>
        <taxon>Fungi</taxon>
        <taxon>Dikarya</taxon>
        <taxon>Basidiomycota</taxon>
        <taxon>Agaricomycotina</taxon>
        <taxon>Agaricomycetes</taxon>
        <taxon>Agaricomycetidae</taxon>
        <taxon>Agaricales</taxon>
        <taxon>Marasmiineae</taxon>
        <taxon>Omphalotaceae</taxon>
        <taxon>Marasmiellus</taxon>
    </lineage>
</organism>
<evidence type="ECO:0000313" key="3">
    <source>
        <dbReference type="Proteomes" id="UP001498398"/>
    </source>
</evidence>
<feature type="compositionally biased region" description="Basic residues" evidence="1">
    <location>
        <begin position="1"/>
        <end position="20"/>
    </location>
</feature>
<reference evidence="2 3" key="1">
    <citation type="submission" date="2024-01" db="EMBL/GenBank/DDBJ databases">
        <title>A draft genome for the cacao thread blight pathogen Marasmiellus scandens.</title>
        <authorList>
            <person name="Baruah I.K."/>
            <person name="Leung J."/>
            <person name="Bukari Y."/>
            <person name="Amoako-Attah I."/>
            <person name="Meinhardt L.W."/>
            <person name="Bailey B.A."/>
            <person name="Cohen S.P."/>
        </authorList>
    </citation>
    <scope>NUCLEOTIDE SEQUENCE [LARGE SCALE GENOMIC DNA]</scope>
    <source>
        <strain evidence="2 3">GH-19</strain>
    </source>
</reference>
<proteinExistence type="predicted"/>
<keyword evidence="3" id="KW-1185">Reference proteome</keyword>
<feature type="compositionally biased region" description="Polar residues" evidence="1">
    <location>
        <begin position="274"/>
        <end position="318"/>
    </location>
</feature>
<feature type="region of interest" description="Disordered" evidence="1">
    <location>
        <begin position="274"/>
        <end position="326"/>
    </location>
</feature>
<evidence type="ECO:0000313" key="2">
    <source>
        <dbReference type="EMBL" id="KAK7448149.1"/>
    </source>
</evidence>
<feature type="region of interest" description="Disordered" evidence="1">
    <location>
        <begin position="1"/>
        <end position="21"/>
    </location>
</feature>
<dbReference type="Proteomes" id="UP001498398">
    <property type="component" value="Unassembled WGS sequence"/>
</dbReference>
<dbReference type="EMBL" id="JBANRG010000039">
    <property type="protein sequence ID" value="KAK7448149.1"/>
    <property type="molecule type" value="Genomic_DNA"/>
</dbReference>
<evidence type="ECO:0000256" key="1">
    <source>
        <dbReference type="SAM" id="MobiDB-lite"/>
    </source>
</evidence>
<gene>
    <name evidence="2" type="ORF">VKT23_013908</name>
</gene>